<protein>
    <recommendedName>
        <fullName evidence="5">DUF2335 domain-containing protein</fullName>
    </recommendedName>
</protein>
<evidence type="ECO:0000256" key="2">
    <source>
        <dbReference type="SAM" id="Phobius"/>
    </source>
</evidence>
<feature type="compositionally biased region" description="Acidic residues" evidence="1">
    <location>
        <begin position="1"/>
        <end position="14"/>
    </location>
</feature>
<feature type="transmembrane region" description="Helical" evidence="2">
    <location>
        <begin position="121"/>
        <end position="142"/>
    </location>
</feature>
<evidence type="ECO:0000313" key="3">
    <source>
        <dbReference type="EMBL" id="QJA66704.1"/>
    </source>
</evidence>
<evidence type="ECO:0000313" key="4">
    <source>
        <dbReference type="EMBL" id="QJA84577.1"/>
    </source>
</evidence>
<keyword evidence="2" id="KW-0812">Transmembrane</keyword>
<gene>
    <name evidence="4" type="ORF">MM415A00183_0044</name>
    <name evidence="3" type="ORF">MM415B00339_0013</name>
</gene>
<reference evidence="3" key="1">
    <citation type="submission" date="2020-03" db="EMBL/GenBank/DDBJ databases">
        <title>The deep terrestrial virosphere.</title>
        <authorList>
            <person name="Holmfeldt K."/>
            <person name="Nilsson E."/>
            <person name="Simone D."/>
            <person name="Lopez-Fernandez M."/>
            <person name="Wu X."/>
            <person name="de Brujin I."/>
            <person name="Lundin D."/>
            <person name="Andersson A."/>
            <person name="Bertilsson S."/>
            <person name="Dopson M."/>
        </authorList>
    </citation>
    <scope>NUCLEOTIDE SEQUENCE</scope>
    <source>
        <strain evidence="4">MM415A00183</strain>
        <strain evidence="3">MM415B00339</strain>
    </source>
</reference>
<feature type="region of interest" description="Disordered" evidence="1">
    <location>
        <begin position="1"/>
        <end position="28"/>
    </location>
</feature>
<sequence>MSIDNEDYDSEADVEPASAEEAPHIKSSRKAFSKLATELSDKDLSSSGVQKMLLAEITRLESAVLRAEGFAMKFHNSDKECAVLREKEKTFLFSEILYSVSLTLGAALIGIAPSISSPNYAPAAVGIIGGLLVIGAVIAKVVKK</sequence>
<dbReference type="EMBL" id="MT141559">
    <property type="protein sequence ID" value="QJA66704.1"/>
    <property type="molecule type" value="Genomic_DNA"/>
</dbReference>
<name>A0A6M3JA55_9ZZZZ</name>
<accession>A0A6M3JA55</accession>
<keyword evidence="2" id="KW-1133">Transmembrane helix</keyword>
<keyword evidence="2" id="KW-0472">Membrane</keyword>
<organism evidence="3">
    <name type="scientific">viral metagenome</name>
    <dbReference type="NCBI Taxonomy" id="1070528"/>
    <lineage>
        <taxon>unclassified sequences</taxon>
        <taxon>metagenomes</taxon>
        <taxon>organismal metagenomes</taxon>
    </lineage>
</organism>
<feature type="transmembrane region" description="Helical" evidence="2">
    <location>
        <begin position="96"/>
        <end position="115"/>
    </location>
</feature>
<proteinExistence type="predicted"/>
<dbReference type="AlphaFoldDB" id="A0A6M3JA55"/>
<evidence type="ECO:0008006" key="5">
    <source>
        <dbReference type="Google" id="ProtNLM"/>
    </source>
</evidence>
<dbReference type="EMBL" id="MT142531">
    <property type="protein sequence ID" value="QJA84577.1"/>
    <property type="molecule type" value="Genomic_DNA"/>
</dbReference>
<evidence type="ECO:0000256" key="1">
    <source>
        <dbReference type="SAM" id="MobiDB-lite"/>
    </source>
</evidence>